<dbReference type="AlphaFoldDB" id="A0A1I2JGE2"/>
<protein>
    <submittedName>
        <fullName evidence="1">Uncharacterized protein</fullName>
    </submittedName>
</protein>
<dbReference type="EMBL" id="FONY01000050">
    <property type="protein sequence ID" value="SFF53339.1"/>
    <property type="molecule type" value="Genomic_DNA"/>
</dbReference>
<organism evidence="1 2">
    <name type="scientific">Thermoflexibacter ruber</name>
    <dbReference type="NCBI Taxonomy" id="1003"/>
    <lineage>
        <taxon>Bacteria</taxon>
        <taxon>Pseudomonadati</taxon>
        <taxon>Bacteroidota</taxon>
        <taxon>Cytophagia</taxon>
        <taxon>Cytophagales</taxon>
        <taxon>Thermoflexibacteraceae</taxon>
        <taxon>Thermoflexibacter</taxon>
    </lineage>
</organism>
<accession>A0A1I2JGE2</accession>
<proteinExistence type="predicted"/>
<evidence type="ECO:0000313" key="1">
    <source>
        <dbReference type="EMBL" id="SFF53339.1"/>
    </source>
</evidence>
<sequence>MYGSVKIEILYLIELLWGMGVNKKYILLILITLAI</sequence>
<keyword evidence="2" id="KW-1185">Reference proteome</keyword>
<evidence type="ECO:0000313" key="2">
    <source>
        <dbReference type="Proteomes" id="UP000199513"/>
    </source>
</evidence>
<name>A0A1I2JGE2_9BACT</name>
<dbReference type="Proteomes" id="UP000199513">
    <property type="component" value="Unassembled WGS sequence"/>
</dbReference>
<dbReference type="STRING" id="1003.SAMN04488541_105016"/>
<reference evidence="1 2" key="1">
    <citation type="submission" date="2016-10" db="EMBL/GenBank/DDBJ databases">
        <authorList>
            <person name="de Groot N.N."/>
        </authorList>
    </citation>
    <scope>NUCLEOTIDE SEQUENCE [LARGE SCALE GENOMIC DNA]</scope>
    <source>
        <strain>GEY</strain>
        <strain evidence="2">DSM 9560</strain>
    </source>
</reference>
<gene>
    <name evidence="1" type="ORF">SAMN04488541_105016</name>
</gene>